<organism evidence="2 3">
    <name type="scientific">Coemansia spiralis</name>
    <dbReference type="NCBI Taxonomy" id="417178"/>
    <lineage>
        <taxon>Eukaryota</taxon>
        <taxon>Fungi</taxon>
        <taxon>Fungi incertae sedis</taxon>
        <taxon>Zoopagomycota</taxon>
        <taxon>Kickxellomycotina</taxon>
        <taxon>Kickxellomycetes</taxon>
        <taxon>Kickxellales</taxon>
        <taxon>Kickxellaceae</taxon>
        <taxon>Coemansia</taxon>
    </lineage>
</organism>
<dbReference type="Proteomes" id="UP001151516">
    <property type="component" value="Unassembled WGS sequence"/>
</dbReference>
<accession>A0A9W8L3U1</accession>
<keyword evidence="3" id="KW-1185">Reference proteome</keyword>
<evidence type="ECO:0000313" key="2">
    <source>
        <dbReference type="EMBL" id="KAJ2685909.1"/>
    </source>
</evidence>
<proteinExistence type="predicted"/>
<sequence length="148" mass="16299">STPVRGRRHGYHLPRPNRNAGKQTRRRKGRVLCGSRSTESASRPALVDYAVVGSPVFRKSCPAHVPVFSRCGAVQWTGQLCGRVRGGDNCSCSGHEENPNNLHRVIRSRHHIVALRKDRVSASRPVHSPMARHSPAIPTGRAHPQPCI</sequence>
<name>A0A9W8L3U1_9FUNG</name>
<evidence type="ECO:0000256" key="1">
    <source>
        <dbReference type="SAM" id="MobiDB-lite"/>
    </source>
</evidence>
<reference evidence="2" key="1">
    <citation type="submission" date="2022-07" db="EMBL/GenBank/DDBJ databases">
        <title>Phylogenomic reconstructions and comparative analyses of Kickxellomycotina fungi.</title>
        <authorList>
            <person name="Reynolds N.K."/>
            <person name="Stajich J.E."/>
            <person name="Barry K."/>
            <person name="Grigoriev I.V."/>
            <person name="Crous P."/>
            <person name="Smith M.E."/>
        </authorList>
    </citation>
    <scope>NUCLEOTIDE SEQUENCE</scope>
    <source>
        <strain evidence="2">CBS 109367</strain>
    </source>
</reference>
<protein>
    <submittedName>
        <fullName evidence="2">Uncharacterized protein</fullName>
    </submittedName>
</protein>
<feature type="non-terminal residue" evidence="2">
    <location>
        <position position="1"/>
    </location>
</feature>
<comment type="caution">
    <text evidence="2">The sequence shown here is derived from an EMBL/GenBank/DDBJ whole genome shotgun (WGS) entry which is preliminary data.</text>
</comment>
<feature type="non-terminal residue" evidence="2">
    <location>
        <position position="148"/>
    </location>
</feature>
<dbReference type="EMBL" id="JANBTX010000130">
    <property type="protein sequence ID" value="KAJ2685909.1"/>
    <property type="molecule type" value="Genomic_DNA"/>
</dbReference>
<feature type="compositionally biased region" description="Basic residues" evidence="1">
    <location>
        <begin position="1"/>
        <end position="12"/>
    </location>
</feature>
<feature type="region of interest" description="Disordered" evidence="1">
    <location>
        <begin position="1"/>
        <end position="29"/>
    </location>
</feature>
<feature type="region of interest" description="Disordered" evidence="1">
    <location>
        <begin position="118"/>
        <end position="148"/>
    </location>
</feature>
<evidence type="ECO:0000313" key="3">
    <source>
        <dbReference type="Proteomes" id="UP001151516"/>
    </source>
</evidence>
<dbReference type="AlphaFoldDB" id="A0A9W8L3U1"/>
<gene>
    <name evidence="2" type="ORF">IWW39_003989</name>
</gene>